<keyword evidence="2" id="KW-0732">Signal</keyword>
<proteinExistence type="predicted"/>
<dbReference type="PANTHER" id="PTHR37184">
    <property type="entry name" value="CLAVATA3/ESR (CLE)-RELATED PROTEIN 27"/>
    <property type="match status" value="1"/>
</dbReference>
<dbReference type="Proteomes" id="UP000504607">
    <property type="component" value="Chromosome 7"/>
</dbReference>
<evidence type="ECO:0000313" key="3">
    <source>
        <dbReference type="Proteomes" id="UP000504607"/>
    </source>
</evidence>
<dbReference type="PANTHER" id="PTHR37184:SF2">
    <property type="entry name" value="CLAVATA3_ESR (CLE)-RELATED PROTEIN 43"/>
    <property type="match status" value="1"/>
</dbReference>
<reference evidence="4" key="1">
    <citation type="submission" date="2025-08" db="UniProtKB">
        <authorList>
            <consortium name="RefSeq"/>
        </authorList>
    </citation>
    <scope>IDENTIFICATION</scope>
</reference>
<organism evidence="3 4">
    <name type="scientific">Elaeis guineensis var. tenera</name>
    <name type="common">Oil palm</name>
    <dbReference type="NCBI Taxonomy" id="51953"/>
    <lineage>
        <taxon>Eukaryota</taxon>
        <taxon>Viridiplantae</taxon>
        <taxon>Streptophyta</taxon>
        <taxon>Embryophyta</taxon>
        <taxon>Tracheophyta</taxon>
        <taxon>Spermatophyta</taxon>
        <taxon>Magnoliopsida</taxon>
        <taxon>Liliopsida</taxon>
        <taxon>Arecaceae</taxon>
        <taxon>Arecoideae</taxon>
        <taxon>Cocoseae</taxon>
        <taxon>Elaeidinae</taxon>
        <taxon>Elaeis</taxon>
    </lineage>
</organism>
<dbReference type="FunCoup" id="A0A6I9RH71">
    <property type="interactions" value="29"/>
</dbReference>
<evidence type="ECO:0000256" key="1">
    <source>
        <dbReference type="SAM" id="MobiDB-lite"/>
    </source>
</evidence>
<sequence length="128" mass="14151">MSAARGRRRWPLLCLAILYGVWALCFHCRAVAIPIFPSKSRAKSRDEATIVGRRPAPSDWGSPAGAGDPFHDSKRHIPSCPDPLHNRQKKKTEFGGPTIFLDTGSTVRLRQGNGDLSWHPSCIAFCEI</sequence>
<dbReference type="AlphaFoldDB" id="A0A6I9RH71"/>
<dbReference type="InterPro" id="IPR040274">
    <property type="entry name" value="CLE27/CLE43"/>
</dbReference>
<feature type="signal peptide" evidence="2">
    <location>
        <begin position="1"/>
        <end position="23"/>
    </location>
</feature>
<dbReference type="RefSeq" id="XP_010926046.1">
    <property type="nucleotide sequence ID" value="XM_010927744.2"/>
</dbReference>
<gene>
    <name evidence="4" type="primary">LOC105048440</name>
</gene>
<feature type="chain" id="PRO_5027051916" evidence="2">
    <location>
        <begin position="24"/>
        <end position="128"/>
    </location>
</feature>
<accession>A0A6I9RH71</accession>
<feature type="region of interest" description="Disordered" evidence="1">
    <location>
        <begin position="40"/>
        <end position="97"/>
    </location>
</feature>
<dbReference type="InParanoid" id="A0A6I9RH71"/>
<protein>
    <submittedName>
        <fullName evidence="4">CLAVATA3/ESR (CLE)-related protein 27</fullName>
    </submittedName>
</protein>
<keyword evidence="3" id="KW-1185">Reference proteome</keyword>
<evidence type="ECO:0000256" key="2">
    <source>
        <dbReference type="SAM" id="SignalP"/>
    </source>
</evidence>
<evidence type="ECO:0000313" key="4">
    <source>
        <dbReference type="RefSeq" id="XP_010926046.1"/>
    </source>
</evidence>
<name>A0A6I9RH71_ELAGV</name>
<dbReference type="OrthoDB" id="666236at2759"/>